<proteinExistence type="predicted"/>
<gene>
    <name evidence="1" type="ORF">EYC80_000337</name>
</gene>
<dbReference type="EMBL" id="VIGI01000005">
    <property type="protein sequence ID" value="KAB8300106.1"/>
    <property type="molecule type" value="Genomic_DNA"/>
</dbReference>
<evidence type="ECO:0000313" key="2">
    <source>
        <dbReference type="Proteomes" id="UP000326757"/>
    </source>
</evidence>
<protein>
    <submittedName>
        <fullName evidence="1">Uncharacterized protein</fullName>
    </submittedName>
</protein>
<accession>A0A5N6KA90</accession>
<dbReference type="AlphaFoldDB" id="A0A5N6KA90"/>
<sequence length="69" mass="8025">MRKLVFMRKHICSILELLVRSSNPQFCSPGFLGYVVISEWSEITSHTRRQNQAPRQHELNIELQTLGSL</sequence>
<evidence type="ECO:0000313" key="1">
    <source>
        <dbReference type="EMBL" id="KAB8300106.1"/>
    </source>
</evidence>
<reference evidence="1 2" key="1">
    <citation type="submission" date="2019-06" db="EMBL/GenBank/DDBJ databases">
        <title>Genome Sequence of the Brown Rot Fungal Pathogen Monilinia laxa.</title>
        <authorList>
            <person name="De Miccolis Angelini R.M."/>
            <person name="Landi L."/>
            <person name="Abate D."/>
            <person name="Pollastro S."/>
            <person name="Romanazzi G."/>
            <person name="Faretra F."/>
        </authorList>
    </citation>
    <scope>NUCLEOTIDE SEQUENCE [LARGE SCALE GENOMIC DNA]</scope>
    <source>
        <strain evidence="1 2">Mlax316</strain>
    </source>
</reference>
<organism evidence="1 2">
    <name type="scientific">Monilinia laxa</name>
    <name type="common">Brown rot fungus</name>
    <name type="synonym">Sclerotinia laxa</name>
    <dbReference type="NCBI Taxonomy" id="61186"/>
    <lineage>
        <taxon>Eukaryota</taxon>
        <taxon>Fungi</taxon>
        <taxon>Dikarya</taxon>
        <taxon>Ascomycota</taxon>
        <taxon>Pezizomycotina</taxon>
        <taxon>Leotiomycetes</taxon>
        <taxon>Helotiales</taxon>
        <taxon>Sclerotiniaceae</taxon>
        <taxon>Monilinia</taxon>
    </lineage>
</organism>
<dbReference type="Proteomes" id="UP000326757">
    <property type="component" value="Unassembled WGS sequence"/>
</dbReference>
<keyword evidence="2" id="KW-1185">Reference proteome</keyword>
<name>A0A5N6KA90_MONLA</name>
<comment type="caution">
    <text evidence="1">The sequence shown here is derived from an EMBL/GenBank/DDBJ whole genome shotgun (WGS) entry which is preliminary data.</text>
</comment>